<dbReference type="Pfam" id="PF03816">
    <property type="entry name" value="LytR_cpsA_psr"/>
    <property type="match status" value="1"/>
</dbReference>
<protein>
    <submittedName>
        <fullName evidence="6">Cell envelope-related transcriptional attenuator</fullName>
    </submittedName>
</protein>
<dbReference type="PANTHER" id="PTHR33392">
    <property type="entry name" value="POLYISOPRENYL-TEICHOIC ACID--PEPTIDOGLYCAN TEICHOIC ACID TRANSFERASE TAGU"/>
    <property type="match status" value="1"/>
</dbReference>
<dbReference type="KEGG" id="cyj:Cyan7822_3960"/>
<sequence>MANSVEKFSRKAKAQTNPSYPHQNTIDDPRLPPAGNGHPSFSKPPRPTKSLSPFYKGLLWGATFSLTAAISAMLGASVTLVSPLSVKLPPLLQKVGFVSGKPPIQGNLQGLDSLLQYRISRPVNVLVMGIDRVPNAKKGSSEVFGGRSDTMLLLRFDPSDHSVRMLSIPRDSRVEIPGVGYTKINDANVHGGPALAARVVSKTLNDVSIDRYVRVTTDAFIELVNLVGGVEVFVPHPMSYRDVTQKLEINLQEGWQTLNGDGAEQFARFRTDQYGDIGRVQRQQMLLKALQKRLYTPAMIPRIPQAMQIVQQYIDTNLSLEEMLALANFGRELKREDIKMVMLPGRYSKKDEFEEHKSYWIIYHNQRDRVMQEYFGVQSSTVATQTPTRPHNRLRIAIQNASDDPGLTQRVVDYLAKQDFHNVYVIQDSNELLRDSEIVVQKGDLSGAQSLKSLLGIGRVEASSTGDLDSDLTLRLGLDAKQILLDDSQLQNAGADKRP</sequence>
<dbReference type="STRING" id="497965.Cyan7822_3960"/>
<evidence type="ECO:0000313" key="7">
    <source>
        <dbReference type="Proteomes" id="UP000008206"/>
    </source>
</evidence>
<keyword evidence="7" id="KW-1185">Reference proteome</keyword>
<dbReference type="eggNOG" id="COG1316">
    <property type="taxonomic scope" value="Bacteria"/>
</dbReference>
<comment type="similarity">
    <text evidence="1">Belongs to the LytR/CpsA/Psr (LCP) family.</text>
</comment>
<dbReference type="AlphaFoldDB" id="E0U5P6"/>
<feature type="domain" description="LytR/CpsA/Psr regulator C-terminal" evidence="5">
    <location>
        <begin position="394"/>
        <end position="479"/>
    </location>
</feature>
<dbReference type="InterPro" id="IPR004474">
    <property type="entry name" value="LytR_CpsA_psr"/>
</dbReference>
<dbReference type="PANTHER" id="PTHR33392:SF6">
    <property type="entry name" value="POLYISOPRENYL-TEICHOIC ACID--PEPTIDOGLYCAN TEICHOIC ACID TRANSFERASE TAGU"/>
    <property type="match status" value="1"/>
</dbReference>
<dbReference type="Proteomes" id="UP000008206">
    <property type="component" value="Chromosome"/>
</dbReference>
<feature type="region of interest" description="Disordered" evidence="2">
    <location>
        <begin position="1"/>
        <end position="47"/>
    </location>
</feature>
<dbReference type="InterPro" id="IPR050922">
    <property type="entry name" value="LytR/CpsA/Psr_CW_biosynth"/>
</dbReference>
<feature type="compositionally biased region" description="Polar residues" evidence="2">
    <location>
        <begin position="14"/>
        <end position="24"/>
    </location>
</feature>
<proteinExistence type="inferred from homology"/>
<dbReference type="Gene3D" id="3.40.630.190">
    <property type="entry name" value="LCP protein"/>
    <property type="match status" value="1"/>
</dbReference>
<evidence type="ECO:0000256" key="3">
    <source>
        <dbReference type="SAM" id="Phobius"/>
    </source>
</evidence>
<name>E0U5P6_GLOV7</name>
<dbReference type="HOGENOM" id="CLU_016455_5_1_3"/>
<dbReference type="OrthoDB" id="305468at2"/>
<dbReference type="InterPro" id="IPR027381">
    <property type="entry name" value="LytR/CpsA/Psr_C"/>
</dbReference>
<organism evidence="6 7">
    <name type="scientific">Gloeothece verrucosa (strain PCC 7822)</name>
    <name type="common">Cyanothece sp. (strain PCC 7822)</name>
    <dbReference type="NCBI Taxonomy" id="497965"/>
    <lineage>
        <taxon>Bacteria</taxon>
        <taxon>Bacillati</taxon>
        <taxon>Cyanobacteriota</taxon>
        <taxon>Cyanophyceae</taxon>
        <taxon>Oscillatoriophycideae</taxon>
        <taxon>Chroococcales</taxon>
        <taxon>Aphanothecaceae</taxon>
        <taxon>Gloeothece</taxon>
        <taxon>Gloeothece verrucosa</taxon>
    </lineage>
</organism>
<evidence type="ECO:0000256" key="1">
    <source>
        <dbReference type="ARBA" id="ARBA00006068"/>
    </source>
</evidence>
<gene>
    <name evidence="6" type="ordered locus">Cyan7822_3960</name>
</gene>
<evidence type="ECO:0000259" key="4">
    <source>
        <dbReference type="Pfam" id="PF03816"/>
    </source>
</evidence>
<keyword evidence="3" id="KW-1133">Transmembrane helix</keyword>
<keyword evidence="3" id="KW-0472">Membrane</keyword>
<reference evidence="7" key="1">
    <citation type="journal article" date="2011" name="MBio">
        <title>Novel metabolic attributes of the genus Cyanothece, comprising a group of unicellular nitrogen-fixing Cyanobacteria.</title>
        <authorList>
            <person name="Bandyopadhyay A."/>
            <person name="Elvitigala T."/>
            <person name="Welsh E."/>
            <person name="Stockel J."/>
            <person name="Liberton M."/>
            <person name="Min H."/>
            <person name="Sherman L.A."/>
            <person name="Pakrasi H.B."/>
        </authorList>
    </citation>
    <scope>NUCLEOTIDE SEQUENCE [LARGE SCALE GENOMIC DNA]</scope>
    <source>
        <strain evidence="7">PCC 7822</strain>
    </source>
</reference>
<dbReference type="RefSeq" id="WP_013323955.1">
    <property type="nucleotide sequence ID" value="NC_014501.1"/>
</dbReference>
<feature type="domain" description="Cell envelope-related transcriptional attenuator" evidence="4">
    <location>
        <begin position="147"/>
        <end position="294"/>
    </location>
</feature>
<dbReference type="NCBIfam" id="TIGR00350">
    <property type="entry name" value="lytR_cpsA_psr"/>
    <property type="match status" value="1"/>
</dbReference>
<dbReference type="EMBL" id="CP002198">
    <property type="protein sequence ID" value="ADN15887.1"/>
    <property type="molecule type" value="Genomic_DNA"/>
</dbReference>
<dbReference type="Pfam" id="PF13399">
    <property type="entry name" value="LytR_C"/>
    <property type="match status" value="1"/>
</dbReference>
<evidence type="ECO:0000313" key="6">
    <source>
        <dbReference type="EMBL" id="ADN15887.1"/>
    </source>
</evidence>
<evidence type="ECO:0000259" key="5">
    <source>
        <dbReference type="Pfam" id="PF13399"/>
    </source>
</evidence>
<keyword evidence="3" id="KW-0812">Transmembrane</keyword>
<feature type="transmembrane region" description="Helical" evidence="3">
    <location>
        <begin position="58"/>
        <end position="81"/>
    </location>
</feature>
<evidence type="ECO:0000256" key="2">
    <source>
        <dbReference type="SAM" id="MobiDB-lite"/>
    </source>
</evidence>
<accession>E0U5P6</accession>